<accession>A0A2A9M5Q5</accession>
<evidence type="ECO:0000313" key="1">
    <source>
        <dbReference type="EMBL" id="PFH33808.1"/>
    </source>
</evidence>
<sequence>MLVLAGQQLFAKRKLTAGDEIYVGSQKDGSIELVVLGDKVSITMKNAFFADRMDGIESTTELRTRRFMLADVGEYFQGRPFD</sequence>
<name>A0A2A9M5Q5_BESBE</name>
<proteinExistence type="predicted"/>
<protein>
    <submittedName>
        <fullName evidence="1">Uncharacterized protein</fullName>
    </submittedName>
</protein>
<evidence type="ECO:0000313" key="2">
    <source>
        <dbReference type="Proteomes" id="UP000224006"/>
    </source>
</evidence>
<dbReference type="Proteomes" id="UP000224006">
    <property type="component" value="Chromosome VII"/>
</dbReference>
<keyword evidence="2" id="KW-1185">Reference proteome</keyword>
<comment type="caution">
    <text evidence="1">The sequence shown here is derived from an EMBL/GenBank/DDBJ whole genome shotgun (WGS) entry which is preliminary data.</text>
</comment>
<dbReference type="RefSeq" id="XP_029217817.1">
    <property type="nucleotide sequence ID" value="XM_029366386.1"/>
</dbReference>
<organism evidence="1 2">
    <name type="scientific">Besnoitia besnoiti</name>
    <name type="common">Apicomplexan protozoan</name>
    <dbReference type="NCBI Taxonomy" id="94643"/>
    <lineage>
        <taxon>Eukaryota</taxon>
        <taxon>Sar</taxon>
        <taxon>Alveolata</taxon>
        <taxon>Apicomplexa</taxon>
        <taxon>Conoidasida</taxon>
        <taxon>Coccidia</taxon>
        <taxon>Eucoccidiorida</taxon>
        <taxon>Eimeriorina</taxon>
        <taxon>Sarcocystidae</taxon>
        <taxon>Besnoitia</taxon>
    </lineage>
</organism>
<gene>
    <name evidence="1" type="ORF">BESB_080240</name>
</gene>
<dbReference type="GeneID" id="40312951"/>
<dbReference type="KEGG" id="bbes:BESB_080240"/>
<dbReference type="VEuPathDB" id="ToxoDB:BESB_080240"/>
<dbReference type="AlphaFoldDB" id="A0A2A9M5Q5"/>
<dbReference type="EMBL" id="NWUJ01000008">
    <property type="protein sequence ID" value="PFH33808.1"/>
    <property type="molecule type" value="Genomic_DNA"/>
</dbReference>
<reference evidence="1 2" key="1">
    <citation type="submission" date="2017-09" db="EMBL/GenBank/DDBJ databases">
        <title>Genome sequencing of Besnoitia besnoiti strain Bb-Ger1.</title>
        <authorList>
            <person name="Schares G."/>
            <person name="Venepally P."/>
            <person name="Lorenzi H.A."/>
        </authorList>
    </citation>
    <scope>NUCLEOTIDE SEQUENCE [LARGE SCALE GENOMIC DNA]</scope>
    <source>
        <strain evidence="1 2">Bb-Ger1</strain>
    </source>
</reference>